<protein>
    <submittedName>
        <fullName evidence="2">Mammalian ependymin-related protein</fullName>
    </submittedName>
</protein>
<evidence type="ECO:0000256" key="1">
    <source>
        <dbReference type="SAM" id="SignalP"/>
    </source>
</evidence>
<accession>A0AAV7ZZF7</accession>
<organism evidence="2 4">
    <name type="scientific">Anaeramoeba flamelloides</name>
    <dbReference type="NCBI Taxonomy" id="1746091"/>
    <lineage>
        <taxon>Eukaryota</taxon>
        <taxon>Metamonada</taxon>
        <taxon>Anaeramoebidae</taxon>
        <taxon>Anaeramoeba</taxon>
    </lineage>
</organism>
<evidence type="ECO:0000313" key="3">
    <source>
        <dbReference type="EMBL" id="KAJ6249787.1"/>
    </source>
</evidence>
<dbReference type="AlphaFoldDB" id="A0AAV7ZZF7"/>
<keyword evidence="1" id="KW-0732">Signal</keyword>
<sequence length="190" mass="22332">MRLLLLLSFVFFVLVASKTPPTFPSQFHVHYTFYDETNKRQSNVTLYWDMKIGSGRSKMVNTIKGIGTEISIANYDKLDFYFYKAYEPSCKIDYLVPPMRPYAVPSESVYIGSEIVFDLECDHWRYTWDTDKFHWVTDYYVTYTGSFYYPVRIDQHGNTLDTTTSHWDVPKVGPTDPIVYNVNSNWNCQP</sequence>
<keyword evidence="5" id="KW-1185">Reference proteome</keyword>
<proteinExistence type="predicted"/>
<reference evidence="3" key="1">
    <citation type="submission" date="2022-08" db="EMBL/GenBank/DDBJ databases">
        <title>Novel sulfate-reducing endosymbionts in the free-living metamonad Anaeramoeba.</title>
        <authorList>
            <person name="Jerlstrom-Hultqvist J."/>
            <person name="Cepicka I."/>
            <person name="Gallot-Lavallee L."/>
            <person name="Salas-Leiva D."/>
            <person name="Curtis B.A."/>
            <person name="Zahonova K."/>
            <person name="Pipaliya S."/>
            <person name="Dacks J."/>
            <person name="Roger A.J."/>
        </authorList>
    </citation>
    <scope>NUCLEOTIDE SEQUENCE</scope>
    <source>
        <strain evidence="3">Schooner1</strain>
    </source>
</reference>
<reference evidence="2" key="2">
    <citation type="submission" date="2022-08" db="EMBL/GenBank/DDBJ databases">
        <title>Novel sulphate-reducing endosymbionts in the free-living metamonad Anaeramoeba.</title>
        <authorList>
            <person name="Jerlstrom-Hultqvist J."/>
            <person name="Cepicka I."/>
            <person name="Gallot-Lavallee L."/>
            <person name="Salas-Leiva D."/>
            <person name="Curtis B.A."/>
            <person name="Zahonova K."/>
            <person name="Pipaliya S."/>
            <person name="Dacks J."/>
            <person name="Roger A.J."/>
        </authorList>
    </citation>
    <scope>NUCLEOTIDE SEQUENCE</scope>
    <source>
        <strain evidence="2">Busselton2</strain>
    </source>
</reference>
<evidence type="ECO:0000313" key="5">
    <source>
        <dbReference type="Proteomes" id="UP001150062"/>
    </source>
</evidence>
<dbReference type="EMBL" id="JANTQA010000023">
    <property type="protein sequence ID" value="KAJ3445329.1"/>
    <property type="molecule type" value="Genomic_DNA"/>
</dbReference>
<gene>
    <name evidence="2" type="ORF">M0812_11201</name>
    <name evidence="3" type="ORF">M0813_16466</name>
</gene>
<feature type="signal peptide" evidence="1">
    <location>
        <begin position="1"/>
        <end position="17"/>
    </location>
</feature>
<dbReference type="Proteomes" id="UP001146793">
    <property type="component" value="Unassembled WGS sequence"/>
</dbReference>
<dbReference type="Proteomes" id="UP001150062">
    <property type="component" value="Unassembled WGS sequence"/>
</dbReference>
<dbReference type="EMBL" id="JAOAOG010000090">
    <property type="protein sequence ID" value="KAJ6249787.1"/>
    <property type="molecule type" value="Genomic_DNA"/>
</dbReference>
<evidence type="ECO:0000313" key="4">
    <source>
        <dbReference type="Proteomes" id="UP001146793"/>
    </source>
</evidence>
<comment type="caution">
    <text evidence="2">The sequence shown here is derived from an EMBL/GenBank/DDBJ whole genome shotgun (WGS) entry which is preliminary data.</text>
</comment>
<feature type="chain" id="PRO_5043922328" evidence="1">
    <location>
        <begin position="18"/>
        <end position="190"/>
    </location>
</feature>
<evidence type="ECO:0000313" key="2">
    <source>
        <dbReference type="EMBL" id="KAJ3445329.1"/>
    </source>
</evidence>
<name>A0AAV7ZZF7_9EUKA</name>